<dbReference type="GO" id="GO:0005886">
    <property type="term" value="C:plasma membrane"/>
    <property type="evidence" value="ECO:0007669"/>
    <property type="project" value="UniProtKB-SubCell"/>
</dbReference>
<dbReference type="PANTHER" id="PTHR31083:SF6">
    <property type="entry name" value="PROTEIN SOSEKI 3"/>
    <property type="match status" value="1"/>
</dbReference>
<protein>
    <recommendedName>
        <fullName evidence="9">SOSEKI DIX-like domain-containing protein</fullName>
    </recommendedName>
</protein>
<comment type="subcellular location">
    <subcellularLocation>
        <location evidence="1">Cell membrane</location>
        <topology evidence="1">Peripheral membrane protein</topology>
        <orientation evidence="1">Cytoplasmic side</orientation>
    </subcellularLocation>
</comment>
<sequence length="559" mass="63002">MAREKPKDLPQTGNGSARGGGGGGGEKKKKKKKKIPVVYYLCRNRRIEHPHFIEVPLSSPEGLYLRDVINRLNLVRGKGMPTMYSWSCKRSYKNGFVWHDLSHDDLVLPANGDEYVLKGSELLDQPSSDRIHPNNGNPKPKNPKQPPQQESPKFSRNKEAPFTSSSLPTVVVRESNPPPLPPSPQEDEKEEEEEEEEVSSQEYGSSGSAEYRVYRPIGSSDAATQTDDENKKSDHHDKENENLTTVVSTDNGSTTLDSINNHARLSNGSRSETLESLLRADARNKNIFRRLKEEEVLIPTGPKMKPSNILMQLITCGSFTVKDHESYGIVSNYQPSFSHMKFQSSVFARSSMLGELDCLSKDSRLVGLKLEDKEYFSGSLIETKKHREDKGERMPVLKRSSSYNAERKCRKCKLESRRHGEEIEDTSVTRCLPRAIKLTPPKQPKNEKITSPISDCPRCSSVGPECDRSSIGESSRSITHAASVHGSSMRLESLKEEKEKLIRIEESLRREPELLSSQEFHVMIVQTALTPDKHDLLMLIVYPFFVNLLGRFRLKGSII</sequence>
<evidence type="ECO:0000256" key="6">
    <source>
        <dbReference type="ARBA" id="ARBA00023306"/>
    </source>
</evidence>
<evidence type="ECO:0000256" key="1">
    <source>
        <dbReference type="ARBA" id="ARBA00004413"/>
    </source>
</evidence>
<gene>
    <name evidence="10" type="ORF">CB5_LOCUS23567</name>
</gene>
<evidence type="ECO:0000259" key="9">
    <source>
        <dbReference type="Pfam" id="PF06136"/>
    </source>
</evidence>
<dbReference type="GO" id="GO:0051301">
    <property type="term" value="P:cell division"/>
    <property type="evidence" value="ECO:0007669"/>
    <property type="project" value="UniProtKB-KW"/>
</dbReference>
<dbReference type="InterPro" id="IPR010369">
    <property type="entry name" value="SOK"/>
</dbReference>
<dbReference type="AlphaFoldDB" id="A0A6V7QBZ0"/>
<dbReference type="InterPro" id="IPR048351">
    <property type="entry name" value="SOK_DIX"/>
</dbReference>
<keyword evidence="5" id="KW-0472">Membrane</keyword>
<evidence type="ECO:0000313" key="10">
    <source>
        <dbReference type="EMBL" id="CAD1840356.1"/>
    </source>
</evidence>
<evidence type="ECO:0000256" key="7">
    <source>
        <dbReference type="ARBA" id="ARBA00024211"/>
    </source>
</evidence>
<proteinExistence type="inferred from homology"/>
<reference evidence="10" key="1">
    <citation type="submission" date="2020-07" db="EMBL/GenBank/DDBJ databases">
        <authorList>
            <person name="Lin J."/>
        </authorList>
    </citation>
    <scope>NUCLEOTIDE SEQUENCE</scope>
</reference>
<keyword evidence="4" id="KW-0132">Cell division</keyword>
<evidence type="ECO:0000256" key="2">
    <source>
        <dbReference type="ARBA" id="ARBA00022473"/>
    </source>
</evidence>
<dbReference type="EMBL" id="LR862135">
    <property type="protein sequence ID" value="CAD1840356.1"/>
    <property type="molecule type" value="Genomic_DNA"/>
</dbReference>
<dbReference type="Pfam" id="PF06136">
    <property type="entry name" value="SOK"/>
    <property type="match status" value="1"/>
</dbReference>
<evidence type="ECO:0000256" key="8">
    <source>
        <dbReference type="SAM" id="MobiDB-lite"/>
    </source>
</evidence>
<evidence type="ECO:0000256" key="3">
    <source>
        <dbReference type="ARBA" id="ARBA00022475"/>
    </source>
</evidence>
<keyword evidence="2" id="KW-0217">Developmental protein</keyword>
<feature type="region of interest" description="Disordered" evidence="8">
    <location>
        <begin position="1"/>
        <end position="31"/>
    </location>
</feature>
<dbReference type="GO" id="GO:0051258">
    <property type="term" value="P:protein polymerization"/>
    <property type="evidence" value="ECO:0007669"/>
    <property type="project" value="UniProtKB-ARBA"/>
</dbReference>
<organism evidence="10">
    <name type="scientific">Ananas comosus var. bracteatus</name>
    <name type="common">red pineapple</name>
    <dbReference type="NCBI Taxonomy" id="296719"/>
    <lineage>
        <taxon>Eukaryota</taxon>
        <taxon>Viridiplantae</taxon>
        <taxon>Streptophyta</taxon>
        <taxon>Embryophyta</taxon>
        <taxon>Tracheophyta</taxon>
        <taxon>Spermatophyta</taxon>
        <taxon>Magnoliopsida</taxon>
        <taxon>Liliopsida</taxon>
        <taxon>Poales</taxon>
        <taxon>Bromeliaceae</taxon>
        <taxon>Bromelioideae</taxon>
        <taxon>Ananas</taxon>
    </lineage>
</organism>
<keyword evidence="6" id="KW-0131">Cell cycle</keyword>
<evidence type="ECO:0000256" key="5">
    <source>
        <dbReference type="ARBA" id="ARBA00023136"/>
    </source>
</evidence>
<feature type="compositionally biased region" description="Acidic residues" evidence="8">
    <location>
        <begin position="185"/>
        <end position="199"/>
    </location>
</feature>
<feature type="compositionally biased region" description="Basic and acidic residues" evidence="8">
    <location>
        <begin position="228"/>
        <end position="241"/>
    </location>
</feature>
<feature type="region of interest" description="Disordered" evidence="8">
    <location>
        <begin position="124"/>
        <end position="255"/>
    </location>
</feature>
<feature type="compositionally biased region" description="Low complexity" evidence="8">
    <location>
        <begin position="200"/>
        <end position="210"/>
    </location>
</feature>
<keyword evidence="3" id="KW-1003">Cell membrane</keyword>
<feature type="compositionally biased region" description="Polar residues" evidence="8">
    <location>
        <begin position="242"/>
        <end position="255"/>
    </location>
</feature>
<accession>A0A6V7QBZ0</accession>
<dbReference type="PANTHER" id="PTHR31083">
    <property type="entry name" value="UPSTREAM OF FLC PROTEIN (DUF966)"/>
    <property type="match status" value="1"/>
</dbReference>
<evidence type="ECO:0000256" key="4">
    <source>
        <dbReference type="ARBA" id="ARBA00022618"/>
    </source>
</evidence>
<feature type="domain" description="SOSEKI DIX-like" evidence="9">
    <location>
        <begin position="36"/>
        <end position="123"/>
    </location>
</feature>
<name>A0A6V7QBZ0_ANACO</name>
<comment type="similarity">
    <text evidence="7">Belongs to the SOSEKI family.</text>
</comment>